<feature type="domain" description="Pyruvate kinase C-terminal" evidence="1">
    <location>
        <begin position="1"/>
        <end position="75"/>
    </location>
</feature>
<evidence type="ECO:0000313" key="2">
    <source>
        <dbReference type="EMBL" id="EQD53657.1"/>
    </source>
</evidence>
<dbReference type="EC" id="2.7.1.40" evidence="2"/>
<reference evidence="2" key="1">
    <citation type="submission" date="2013-08" db="EMBL/GenBank/DDBJ databases">
        <authorList>
            <person name="Mendez C."/>
            <person name="Richter M."/>
            <person name="Ferrer M."/>
            <person name="Sanchez J."/>
        </authorList>
    </citation>
    <scope>NUCLEOTIDE SEQUENCE</scope>
</reference>
<keyword evidence="2" id="KW-0670">Pyruvate</keyword>
<keyword evidence="2" id="KW-0418">Kinase</keyword>
<dbReference type="AlphaFoldDB" id="T1A9H2"/>
<gene>
    <name evidence="2" type="ORF">B1B_10111</name>
</gene>
<sequence length="79" mass="8266">MPIVAITPSEKTARQLRASWGVQEVYLSPATDIDELCDFAVTQLKLSGLAKAGDAVVVMAGSRSGGTAVTDTVRMIIVS</sequence>
<name>T1A9H2_9ZZZZ</name>
<proteinExistence type="predicted"/>
<organism evidence="2">
    <name type="scientific">mine drainage metagenome</name>
    <dbReference type="NCBI Taxonomy" id="410659"/>
    <lineage>
        <taxon>unclassified sequences</taxon>
        <taxon>metagenomes</taxon>
        <taxon>ecological metagenomes</taxon>
    </lineage>
</organism>
<dbReference type="EMBL" id="AUZY01006658">
    <property type="protein sequence ID" value="EQD53657.1"/>
    <property type="molecule type" value="Genomic_DNA"/>
</dbReference>
<dbReference type="GO" id="GO:0016301">
    <property type="term" value="F:kinase activity"/>
    <property type="evidence" value="ECO:0007669"/>
    <property type="project" value="UniProtKB-KW"/>
</dbReference>
<dbReference type="InterPro" id="IPR036918">
    <property type="entry name" value="Pyrv_Knase_C_sf"/>
</dbReference>
<dbReference type="InterPro" id="IPR015795">
    <property type="entry name" value="Pyrv_Knase_C"/>
</dbReference>
<dbReference type="GO" id="GO:0004743">
    <property type="term" value="F:pyruvate kinase activity"/>
    <property type="evidence" value="ECO:0007669"/>
    <property type="project" value="UniProtKB-EC"/>
</dbReference>
<dbReference type="Pfam" id="PF02887">
    <property type="entry name" value="PK_C"/>
    <property type="match status" value="1"/>
</dbReference>
<evidence type="ECO:0000259" key="1">
    <source>
        <dbReference type="Pfam" id="PF02887"/>
    </source>
</evidence>
<protein>
    <submittedName>
        <fullName evidence="2">Pyruvate kinase</fullName>
        <ecNumber evidence="2">2.7.1.40</ecNumber>
    </submittedName>
</protein>
<reference evidence="2" key="2">
    <citation type="journal article" date="2014" name="ISME J.">
        <title>Microbial stratification in low pH oxic and suboxic macroscopic growths along an acid mine drainage.</title>
        <authorList>
            <person name="Mendez-Garcia C."/>
            <person name="Mesa V."/>
            <person name="Sprenger R.R."/>
            <person name="Richter M."/>
            <person name="Diez M.S."/>
            <person name="Solano J."/>
            <person name="Bargiela R."/>
            <person name="Golyshina O.V."/>
            <person name="Manteca A."/>
            <person name="Ramos J.L."/>
            <person name="Gallego J.R."/>
            <person name="Llorente I."/>
            <person name="Martins Dos Santos V.A."/>
            <person name="Jensen O.N."/>
            <person name="Pelaez A.I."/>
            <person name="Sanchez J."/>
            <person name="Ferrer M."/>
        </authorList>
    </citation>
    <scope>NUCLEOTIDE SEQUENCE</scope>
</reference>
<dbReference type="Gene3D" id="3.40.1380.20">
    <property type="entry name" value="Pyruvate kinase, C-terminal domain"/>
    <property type="match status" value="1"/>
</dbReference>
<comment type="caution">
    <text evidence="2">The sequence shown here is derived from an EMBL/GenBank/DDBJ whole genome shotgun (WGS) entry which is preliminary data.</text>
</comment>
<keyword evidence="2" id="KW-0808">Transferase</keyword>
<accession>T1A9H2</accession>
<dbReference type="SUPFAM" id="SSF52935">
    <property type="entry name" value="PK C-terminal domain-like"/>
    <property type="match status" value="1"/>
</dbReference>